<dbReference type="AlphaFoldDB" id="X0ZMM9"/>
<accession>X0ZMM9</accession>
<evidence type="ECO:0000313" key="1">
    <source>
        <dbReference type="EMBL" id="GAG61643.1"/>
    </source>
</evidence>
<protein>
    <submittedName>
        <fullName evidence="1">Uncharacterized protein</fullName>
    </submittedName>
</protein>
<sequence length="87" mass="9942">MDEKALLASEVRNLYKIVLTVSEKDPGLTVNPETKGMYLAYVKKIKALFPKNEEVKNLSEEISEPFKYADLSNLVGRLLVLLRFLVR</sequence>
<reference evidence="1" key="1">
    <citation type="journal article" date="2014" name="Front. Microbiol.">
        <title>High frequency of phylogenetically diverse reductive dehalogenase-homologous genes in deep subseafloor sedimentary metagenomes.</title>
        <authorList>
            <person name="Kawai M."/>
            <person name="Futagami T."/>
            <person name="Toyoda A."/>
            <person name="Takaki Y."/>
            <person name="Nishi S."/>
            <person name="Hori S."/>
            <person name="Arai W."/>
            <person name="Tsubouchi T."/>
            <person name="Morono Y."/>
            <person name="Uchiyama I."/>
            <person name="Ito T."/>
            <person name="Fujiyama A."/>
            <person name="Inagaki F."/>
            <person name="Takami H."/>
        </authorList>
    </citation>
    <scope>NUCLEOTIDE SEQUENCE</scope>
    <source>
        <strain evidence="1">Expedition CK06-06</strain>
    </source>
</reference>
<organism evidence="1">
    <name type="scientific">marine sediment metagenome</name>
    <dbReference type="NCBI Taxonomy" id="412755"/>
    <lineage>
        <taxon>unclassified sequences</taxon>
        <taxon>metagenomes</taxon>
        <taxon>ecological metagenomes</taxon>
    </lineage>
</organism>
<proteinExistence type="predicted"/>
<gene>
    <name evidence="1" type="ORF">S01H4_00210</name>
</gene>
<comment type="caution">
    <text evidence="1">The sequence shown here is derived from an EMBL/GenBank/DDBJ whole genome shotgun (WGS) entry which is preliminary data.</text>
</comment>
<dbReference type="EMBL" id="BART01000023">
    <property type="protein sequence ID" value="GAG61643.1"/>
    <property type="molecule type" value="Genomic_DNA"/>
</dbReference>
<name>X0ZMM9_9ZZZZ</name>